<proteinExistence type="predicted"/>
<keyword evidence="3" id="KW-1185">Reference proteome</keyword>
<dbReference type="InterPro" id="IPR046511">
    <property type="entry name" value="DUF6689"/>
</dbReference>
<dbReference type="AlphaFoldDB" id="K6ZIL5"/>
<dbReference type="KEGG" id="gps:C427_1260"/>
<sequence>MTLSKRYFFGFLLLTLLSSSSIAQTVSPTSLSINGNILQAKLQVTSLIELDLVVEFERSIGLSANNIEISASLIDVNSSSVTNRFNVDDIKAIPSFPVLISISPKANSGFGFEGLASVEIYTRSIDYNAAMPARLFRSHDNGNFENITSMVSAGSIRARGNTGSFSDFMILLDERSNIDMIDDTFSQLSQLFNQHGDKVSLILATSIQASINNLQHALLMADFATALEVTESLIFITENATGDQMSNVWRSSGDVTNMQGELLTRLKTLRYSLRVN</sequence>
<organism evidence="2 3">
    <name type="scientific">Paraglaciecola psychrophila 170</name>
    <dbReference type="NCBI Taxonomy" id="1129794"/>
    <lineage>
        <taxon>Bacteria</taxon>
        <taxon>Pseudomonadati</taxon>
        <taxon>Pseudomonadota</taxon>
        <taxon>Gammaproteobacteria</taxon>
        <taxon>Alteromonadales</taxon>
        <taxon>Alteromonadaceae</taxon>
        <taxon>Paraglaciecola</taxon>
    </lineage>
</organism>
<feature type="signal peptide" evidence="1">
    <location>
        <begin position="1"/>
        <end position="23"/>
    </location>
</feature>
<name>K6ZIL5_9ALTE</name>
<reference evidence="2 3" key="1">
    <citation type="journal article" date="2013" name="Genome Announc.">
        <title>Complete Genome Sequence of Glaciecola psychrophila Strain 170T.</title>
        <authorList>
            <person name="Yin J."/>
            <person name="Chen J."/>
            <person name="Liu G."/>
            <person name="Yu Y."/>
            <person name="Song L."/>
            <person name="Wang X."/>
            <person name="Qu X."/>
        </authorList>
    </citation>
    <scope>NUCLEOTIDE SEQUENCE [LARGE SCALE GENOMIC DNA]</scope>
    <source>
        <strain evidence="2 3">170</strain>
    </source>
</reference>
<dbReference type="eggNOG" id="ENOG50305HW">
    <property type="taxonomic scope" value="Bacteria"/>
</dbReference>
<feature type="chain" id="PRO_5003898435" description="VWFA domain-containing protein" evidence="1">
    <location>
        <begin position="24"/>
        <end position="276"/>
    </location>
</feature>
<dbReference type="EMBL" id="CP003837">
    <property type="protein sequence ID" value="AGH43369.1"/>
    <property type="molecule type" value="Genomic_DNA"/>
</dbReference>
<dbReference type="RefSeq" id="WP_007634630.1">
    <property type="nucleotide sequence ID" value="NC_020514.1"/>
</dbReference>
<dbReference type="Proteomes" id="UP000011864">
    <property type="component" value="Chromosome"/>
</dbReference>
<evidence type="ECO:0008006" key="4">
    <source>
        <dbReference type="Google" id="ProtNLM"/>
    </source>
</evidence>
<evidence type="ECO:0000313" key="3">
    <source>
        <dbReference type="Proteomes" id="UP000011864"/>
    </source>
</evidence>
<evidence type="ECO:0000313" key="2">
    <source>
        <dbReference type="EMBL" id="AGH43369.1"/>
    </source>
</evidence>
<dbReference type="STRING" id="1129794.C427_1260"/>
<protein>
    <recommendedName>
        <fullName evidence="4">VWFA domain-containing protein</fullName>
    </recommendedName>
</protein>
<dbReference type="Pfam" id="PF20396">
    <property type="entry name" value="DUF6689"/>
    <property type="match status" value="1"/>
</dbReference>
<accession>K6ZIL5</accession>
<keyword evidence="1" id="KW-0732">Signal</keyword>
<gene>
    <name evidence="2" type="ORF">C427_1260</name>
</gene>
<dbReference type="HOGENOM" id="CLU_1000320_0_0_6"/>
<dbReference type="PATRIC" id="fig|1129794.4.peg.1252"/>
<dbReference type="OrthoDB" id="5965825at2"/>
<evidence type="ECO:0000256" key="1">
    <source>
        <dbReference type="SAM" id="SignalP"/>
    </source>
</evidence>